<feature type="active site" description="Proton donor/acceptor" evidence="7">
    <location>
        <position position="90"/>
    </location>
</feature>
<keyword evidence="11" id="KW-1185">Reference proteome</keyword>
<evidence type="ECO:0000256" key="4">
    <source>
        <dbReference type="ARBA" id="ARBA00023270"/>
    </source>
</evidence>
<dbReference type="SMART" id="SM01133">
    <property type="entry name" value="DeoC"/>
    <property type="match status" value="1"/>
</dbReference>
<dbReference type="GO" id="GO:0009264">
    <property type="term" value="P:deoxyribonucleotide catabolic process"/>
    <property type="evidence" value="ECO:0007669"/>
    <property type="project" value="UniProtKB-UniRule"/>
</dbReference>
<dbReference type="InterPro" id="IPR011343">
    <property type="entry name" value="DeoC"/>
</dbReference>
<dbReference type="EMBL" id="PVNA01000007">
    <property type="protein sequence ID" value="PRX12319.1"/>
    <property type="molecule type" value="Genomic_DNA"/>
</dbReference>
<dbReference type="GO" id="GO:0006018">
    <property type="term" value="P:2-deoxyribose 1-phosphate catabolic process"/>
    <property type="evidence" value="ECO:0007669"/>
    <property type="project" value="UniProtKB-UniRule"/>
</dbReference>
<reference evidence="9 11" key="2">
    <citation type="submission" date="2018-03" db="EMBL/GenBank/DDBJ databases">
        <title>Genomic Encyclopedia of Archaeal and Bacterial Type Strains, Phase II (KMG-II): from individual species to whole genera.</title>
        <authorList>
            <person name="Goeker M."/>
        </authorList>
    </citation>
    <scope>NUCLEOTIDE SEQUENCE [LARGE SCALE GENOMIC DNA]</scope>
    <source>
        <strain evidence="9 11">DSM 22727</strain>
    </source>
</reference>
<evidence type="ECO:0000256" key="2">
    <source>
        <dbReference type="ARBA" id="ARBA00022490"/>
    </source>
</evidence>
<dbReference type="FunFam" id="3.20.20.70:FF:000044">
    <property type="entry name" value="Deoxyribose-phosphate aldolase"/>
    <property type="match status" value="1"/>
</dbReference>
<dbReference type="Gene3D" id="3.20.20.70">
    <property type="entry name" value="Aldolase class I"/>
    <property type="match status" value="1"/>
</dbReference>
<evidence type="ECO:0000313" key="9">
    <source>
        <dbReference type="EMBL" id="PRX12319.1"/>
    </source>
</evidence>
<feature type="active site" description="Schiff-base intermediate with acetaldehyde" evidence="7">
    <location>
        <position position="152"/>
    </location>
</feature>
<dbReference type="AlphaFoldDB" id="A0A084JZP1"/>
<dbReference type="Proteomes" id="UP000239997">
    <property type="component" value="Unassembled WGS sequence"/>
</dbReference>
<dbReference type="Proteomes" id="UP000028531">
    <property type="component" value="Unassembled WGS sequence"/>
</dbReference>
<comment type="caution">
    <text evidence="8">The sequence shown here is derived from an EMBL/GenBank/DDBJ whole genome shotgun (WGS) entry which is preliminary data.</text>
</comment>
<dbReference type="InterPro" id="IPR028581">
    <property type="entry name" value="DeoC_typeI"/>
</dbReference>
<evidence type="ECO:0000313" key="11">
    <source>
        <dbReference type="Proteomes" id="UP000239997"/>
    </source>
</evidence>
<dbReference type="PANTHER" id="PTHR10889:SF1">
    <property type="entry name" value="DEOXYRIBOSE-PHOSPHATE ALDOLASE"/>
    <property type="match status" value="1"/>
</dbReference>
<comment type="pathway">
    <text evidence="7">Carbohydrate degradation; 2-deoxy-D-ribose 1-phosphate degradation; D-glyceraldehyde 3-phosphate and acetaldehyde from 2-deoxy-alpha-D-ribose 1-phosphate: step 2/2.</text>
</comment>
<keyword evidence="2 7" id="KW-0963">Cytoplasm</keyword>
<dbReference type="SUPFAM" id="SSF51569">
    <property type="entry name" value="Aldolase"/>
    <property type="match status" value="1"/>
</dbReference>
<comment type="catalytic activity">
    <reaction evidence="5 7">
        <text>2-deoxy-D-ribose 5-phosphate = D-glyceraldehyde 3-phosphate + acetaldehyde</text>
        <dbReference type="Rhea" id="RHEA:12821"/>
        <dbReference type="ChEBI" id="CHEBI:15343"/>
        <dbReference type="ChEBI" id="CHEBI:59776"/>
        <dbReference type="ChEBI" id="CHEBI:62877"/>
        <dbReference type="EC" id="4.1.2.4"/>
    </reaction>
</comment>
<dbReference type="EMBL" id="JPJI01000012">
    <property type="protein sequence ID" value="KEZ94425.1"/>
    <property type="molecule type" value="Genomic_DNA"/>
</dbReference>
<comment type="function">
    <text evidence="6 7">Catalyzes a reversible aldol reaction between acetaldehyde and D-glyceraldehyde 3-phosphate to generate 2-deoxy-D-ribose 5-phosphate.</text>
</comment>
<dbReference type="NCBIfam" id="TIGR00126">
    <property type="entry name" value="deoC"/>
    <property type="match status" value="1"/>
</dbReference>
<comment type="similarity">
    <text evidence="1 7">Belongs to the DeoC/FbaB aldolase family. DeoC type 1 subfamily.</text>
</comment>
<evidence type="ECO:0000256" key="6">
    <source>
        <dbReference type="ARBA" id="ARBA00056337"/>
    </source>
</evidence>
<dbReference type="PIRSF" id="PIRSF001357">
    <property type="entry name" value="DeoC"/>
    <property type="match status" value="1"/>
</dbReference>
<comment type="subcellular location">
    <subcellularLocation>
        <location evidence="7">Cytoplasm</location>
    </subcellularLocation>
</comment>
<evidence type="ECO:0000256" key="7">
    <source>
        <dbReference type="HAMAP-Rule" id="MF_00114"/>
    </source>
</evidence>
<feature type="active site" description="Proton donor/acceptor" evidence="7">
    <location>
        <position position="181"/>
    </location>
</feature>
<dbReference type="CDD" id="cd00959">
    <property type="entry name" value="DeoC"/>
    <property type="match status" value="1"/>
</dbReference>
<accession>A0A084JZP1</accession>
<dbReference type="GO" id="GO:0016052">
    <property type="term" value="P:carbohydrate catabolic process"/>
    <property type="evidence" value="ECO:0007669"/>
    <property type="project" value="TreeGrafter"/>
</dbReference>
<organism evidence="8 10">
    <name type="scientific">Nonlabens ulvanivorans</name>
    <name type="common">Persicivirga ulvanivorans</name>
    <dbReference type="NCBI Taxonomy" id="906888"/>
    <lineage>
        <taxon>Bacteria</taxon>
        <taxon>Pseudomonadati</taxon>
        <taxon>Bacteroidota</taxon>
        <taxon>Flavobacteriia</taxon>
        <taxon>Flavobacteriales</taxon>
        <taxon>Flavobacteriaceae</taxon>
        <taxon>Nonlabens</taxon>
    </lineage>
</organism>
<evidence type="ECO:0000256" key="5">
    <source>
        <dbReference type="ARBA" id="ARBA00048791"/>
    </source>
</evidence>
<protein>
    <recommendedName>
        <fullName evidence="7">Deoxyribose-phosphate aldolase</fullName>
        <shortName evidence="7">DERA</shortName>
        <ecNumber evidence="7">4.1.2.4</ecNumber>
    </recommendedName>
    <alternativeName>
        <fullName evidence="7">2-deoxy-D-ribose 5-phosphate aldolase</fullName>
    </alternativeName>
    <alternativeName>
        <fullName evidence="7">Phosphodeoxyriboaldolase</fullName>
        <shortName evidence="7">Deoxyriboaldolase</shortName>
    </alternativeName>
</protein>
<dbReference type="OrthoDB" id="9778711at2"/>
<dbReference type="PANTHER" id="PTHR10889">
    <property type="entry name" value="DEOXYRIBOSE-PHOSPHATE ALDOLASE"/>
    <property type="match status" value="1"/>
</dbReference>
<dbReference type="InterPro" id="IPR013785">
    <property type="entry name" value="Aldolase_TIM"/>
</dbReference>
<proteinExistence type="inferred from homology"/>
<evidence type="ECO:0000256" key="1">
    <source>
        <dbReference type="ARBA" id="ARBA00010936"/>
    </source>
</evidence>
<keyword evidence="4 7" id="KW-0704">Schiff base</keyword>
<dbReference type="RefSeq" id="WP_036579640.1">
    <property type="nucleotide sequence ID" value="NZ_JPJI01000012.1"/>
</dbReference>
<gene>
    <name evidence="7" type="primary">deoC</name>
    <name evidence="8" type="ORF">IL45_02060</name>
    <name evidence="9" type="ORF">LY02_02732</name>
</gene>
<evidence type="ECO:0000313" key="10">
    <source>
        <dbReference type="Proteomes" id="UP000028531"/>
    </source>
</evidence>
<dbReference type="EC" id="4.1.2.4" evidence="7"/>
<reference evidence="8 10" key="1">
    <citation type="submission" date="2014-07" db="EMBL/GenBank/DDBJ databases">
        <title>Draft genome sequence of Nonlabens ulvanivorans, an ulvan degrading bacterium.</title>
        <authorList>
            <person name="Kopel M."/>
            <person name="Helbert W."/>
            <person name="Henrissat B."/>
            <person name="Doniger T."/>
            <person name="Banin E."/>
        </authorList>
    </citation>
    <scope>NUCLEOTIDE SEQUENCE [LARGE SCALE GENOMIC DNA]</scope>
    <source>
        <strain evidence="8 10">PLR</strain>
    </source>
</reference>
<evidence type="ECO:0000313" key="8">
    <source>
        <dbReference type="EMBL" id="KEZ94425.1"/>
    </source>
</evidence>
<dbReference type="GO" id="GO:0005737">
    <property type="term" value="C:cytoplasm"/>
    <property type="evidence" value="ECO:0007669"/>
    <property type="project" value="UniProtKB-SubCell"/>
</dbReference>
<sequence length="214" mass="23128">MTSINTYIDHTQLKATSTLNDIALLCKEAMEHHFYAVCVNGCYTAFAKAELKNTSIKIATVVGFPLGAVSTQTKVFETKEAIAHGADEIDMVLQIGALINNDLETVKKDILAVREASKGKVLKVIFENCYLNDSQIKNACDICLEANVDFIKTSTGFGTGGATIENVRLMKETVGNQIKIKASGGIRDKETALKYIALGVYRIGTSSGIKIVEA</sequence>
<dbReference type="InterPro" id="IPR002915">
    <property type="entry name" value="DeoC/FbaB/LacD_aldolase"/>
</dbReference>
<evidence type="ECO:0000256" key="3">
    <source>
        <dbReference type="ARBA" id="ARBA00023239"/>
    </source>
</evidence>
<name>A0A084JZP1_NONUL</name>
<dbReference type="UniPathway" id="UPA00002">
    <property type="reaction ID" value="UER00468"/>
</dbReference>
<dbReference type="GO" id="GO:0004139">
    <property type="term" value="F:deoxyribose-phosphate aldolase activity"/>
    <property type="evidence" value="ECO:0007669"/>
    <property type="project" value="UniProtKB-UniRule"/>
</dbReference>
<dbReference type="Pfam" id="PF01791">
    <property type="entry name" value="DeoC"/>
    <property type="match status" value="1"/>
</dbReference>
<keyword evidence="3 7" id="KW-0456">Lyase</keyword>
<dbReference type="HAMAP" id="MF_00114">
    <property type="entry name" value="DeoC_type1"/>
    <property type="match status" value="1"/>
</dbReference>